<dbReference type="CDD" id="cd13606">
    <property type="entry name" value="PBP2_ProX_like"/>
    <property type="match status" value="1"/>
</dbReference>
<dbReference type="EMBL" id="JACGWV010000001">
    <property type="protein sequence ID" value="MBA8806473.1"/>
    <property type="molecule type" value="Genomic_DNA"/>
</dbReference>
<accession>A0A7W3PC92</accession>
<keyword evidence="1" id="KW-0732">Signal</keyword>
<dbReference type="RefSeq" id="WP_182614193.1">
    <property type="nucleotide sequence ID" value="NZ_BAAATF010000002.1"/>
</dbReference>
<dbReference type="Gene3D" id="3.40.190.10">
    <property type="entry name" value="Periplasmic binding protein-like II"/>
    <property type="match status" value="2"/>
</dbReference>
<evidence type="ECO:0000313" key="4">
    <source>
        <dbReference type="Proteomes" id="UP000540568"/>
    </source>
</evidence>
<protein>
    <submittedName>
        <fullName evidence="3">Osmoprotectant transport system substrate-binding protein</fullName>
    </submittedName>
</protein>
<dbReference type="Proteomes" id="UP000540568">
    <property type="component" value="Unassembled WGS sequence"/>
</dbReference>
<gene>
    <name evidence="3" type="ORF">FHX71_000415</name>
</gene>
<dbReference type="GO" id="GO:0043190">
    <property type="term" value="C:ATP-binding cassette (ABC) transporter complex"/>
    <property type="evidence" value="ECO:0007669"/>
    <property type="project" value="InterPro"/>
</dbReference>
<feature type="domain" description="ABC-type glycine betaine transport system substrate-binding" evidence="2">
    <location>
        <begin position="60"/>
        <end position="130"/>
    </location>
</feature>
<dbReference type="PROSITE" id="PS51257">
    <property type="entry name" value="PROKAR_LIPOPROTEIN"/>
    <property type="match status" value="1"/>
</dbReference>
<dbReference type="SUPFAM" id="SSF53850">
    <property type="entry name" value="Periplasmic binding protein-like II"/>
    <property type="match status" value="2"/>
</dbReference>
<feature type="domain" description="ABC-type glycine betaine transport system substrate-binding" evidence="2">
    <location>
        <begin position="144"/>
        <end position="339"/>
    </location>
</feature>
<feature type="signal peptide" evidence="1">
    <location>
        <begin position="1"/>
        <end position="30"/>
    </location>
</feature>
<dbReference type="GO" id="GO:0022857">
    <property type="term" value="F:transmembrane transporter activity"/>
    <property type="evidence" value="ECO:0007669"/>
    <property type="project" value="InterPro"/>
</dbReference>
<evidence type="ECO:0000256" key="1">
    <source>
        <dbReference type="SAM" id="SignalP"/>
    </source>
</evidence>
<keyword evidence="4" id="KW-1185">Reference proteome</keyword>
<organism evidence="3 4">
    <name type="scientific">Promicromonospora sukumoe</name>
    <dbReference type="NCBI Taxonomy" id="88382"/>
    <lineage>
        <taxon>Bacteria</taxon>
        <taxon>Bacillati</taxon>
        <taxon>Actinomycetota</taxon>
        <taxon>Actinomycetes</taxon>
        <taxon>Micrococcales</taxon>
        <taxon>Promicromonosporaceae</taxon>
        <taxon>Promicromonospora</taxon>
    </lineage>
</organism>
<name>A0A7W3PC92_9MICO</name>
<evidence type="ECO:0000259" key="2">
    <source>
        <dbReference type="Pfam" id="PF04069"/>
    </source>
</evidence>
<dbReference type="AlphaFoldDB" id="A0A7W3PC92"/>
<proteinExistence type="predicted"/>
<dbReference type="Pfam" id="PF04069">
    <property type="entry name" value="OpuAC"/>
    <property type="match status" value="2"/>
</dbReference>
<evidence type="ECO:0000313" key="3">
    <source>
        <dbReference type="EMBL" id="MBA8806473.1"/>
    </source>
</evidence>
<dbReference type="Gene3D" id="3.40.190.120">
    <property type="entry name" value="Osmoprotection protein (prox), domain 2"/>
    <property type="match status" value="2"/>
</dbReference>
<dbReference type="InterPro" id="IPR007210">
    <property type="entry name" value="ABC_Gly_betaine_transp_sub-bd"/>
</dbReference>
<reference evidence="3 4" key="1">
    <citation type="submission" date="2020-07" db="EMBL/GenBank/DDBJ databases">
        <title>Sequencing the genomes of 1000 actinobacteria strains.</title>
        <authorList>
            <person name="Klenk H.-P."/>
        </authorList>
    </citation>
    <scope>NUCLEOTIDE SEQUENCE [LARGE SCALE GENOMIC DNA]</scope>
    <source>
        <strain evidence="3 4">DSM 44121</strain>
    </source>
</reference>
<sequence>MKFPRKHVSLPRALGAAAAVVSLAFLTACGEPGSAGGNDGGSSPTGGTSLAACEAVPGDELVVLDDDKQLQTVDNIIPAINAAAVEGDDTLIPLLDSVSAALDTDTLIGLNKAVDVDRRTSAEVAEEFVADAGLDNPEQSGSGKIVVGAADFAESATLGTIYATVLNAAGYDAEVTTIGNREAYLPALEDGKQVQVIPEYVGTLTEFINKDVNGADAEPVASSDLDATVEGLTGLGEEVGLVFGTPSPAQDQNAFAVTKAFADENGVTTLSELAETCGGLVLGGPPECTERPFCQPGLEETYGLQFAEFRSLDAGGPLTKSALQQGEVTLGLVFSSDGSLTPSE</sequence>
<feature type="chain" id="PRO_5038414948" evidence="1">
    <location>
        <begin position="31"/>
        <end position="344"/>
    </location>
</feature>
<comment type="caution">
    <text evidence="3">The sequence shown here is derived from an EMBL/GenBank/DDBJ whole genome shotgun (WGS) entry which is preliminary data.</text>
</comment>